<dbReference type="InterPro" id="IPR006843">
    <property type="entry name" value="PAP/fibrillin_dom"/>
</dbReference>
<evidence type="ECO:0000259" key="5">
    <source>
        <dbReference type="Pfam" id="PF04755"/>
    </source>
</evidence>
<evidence type="ECO:0000313" key="6">
    <source>
        <dbReference type="EMBL" id="WOL06321.1"/>
    </source>
</evidence>
<feature type="domain" description="Plastid lipid-associated protein/fibrillin conserved" evidence="5">
    <location>
        <begin position="319"/>
        <end position="534"/>
    </location>
</feature>
<feature type="compositionally biased region" description="Low complexity" evidence="4">
    <location>
        <begin position="260"/>
        <end position="269"/>
    </location>
</feature>
<feature type="compositionally biased region" description="Low complexity" evidence="4">
    <location>
        <begin position="216"/>
        <end position="227"/>
    </location>
</feature>
<feature type="compositionally biased region" description="Basic and acidic residues" evidence="4">
    <location>
        <begin position="271"/>
        <end position="280"/>
    </location>
</feature>
<keyword evidence="7" id="KW-1185">Reference proteome</keyword>
<accession>A0AAQ3QB77</accession>
<evidence type="ECO:0000256" key="1">
    <source>
        <dbReference type="ARBA" id="ARBA00004474"/>
    </source>
</evidence>
<feature type="compositionally biased region" description="Basic and acidic residues" evidence="4">
    <location>
        <begin position="59"/>
        <end position="73"/>
    </location>
</feature>
<evidence type="ECO:0000256" key="3">
    <source>
        <dbReference type="ARBA" id="ARBA00022946"/>
    </source>
</evidence>
<dbReference type="InterPro" id="IPR039633">
    <property type="entry name" value="PAP"/>
</dbReference>
<organism evidence="6 7">
    <name type="scientific">Canna indica</name>
    <name type="common">Indian-shot</name>
    <dbReference type="NCBI Taxonomy" id="4628"/>
    <lineage>
        <taxon>Eukaryota</taxon>
        <taxon>Viridiplantae</taxon>
        <taxon>Streptophyta</taxon>
        <taxon>Embryophyta</taxon>
        <taxon>Tracheophyta</taxon>
        <taxon>Spermatophyta</taxon>
        <taxon>Magnoliopsida</taxon>
        <taxon>Liliopsida</taxon>
        <taxon>Zingiberales</taxon>
        <taxon>Cannaceae</taxon>
        <taxon>Canna</taxon>
    </lineage>
</organism>
<dbReference type="GO" id="GO:0009536">
    <property type="term" value="C:plastid"/>
    <property type="evidence" value="ECO:0007669"/>
    <property type="project" value="UniProtKB-SubCell"/>
</dbReference>
<evidence type="ECO:0000256" key="4">
    <source>
        <dbReference type="SAM" id="MobiDB-lite"/>
    </source>
</evidence>
<dbReference type="EMBL" id="CP136893">
    <property type="protein sequence ID" value="WOL06321.1"/>
    <property type="molecule type" value="Genomic_DNA"/>
</dbReference>
<evidence type="ECO:0000313" key="7">
    <source>
        <dbReference type="Proteomes" id="UP001327560"/>
    </source>
</evidence>
<gene>
    <name evidence="6" type="ORF">Cni_G15053</name>
</gene>
<reference evidence="6 7" key="1">
    <citation type="submission" date="2023-10" db="EMBL/GenBank/DDBJ databases">
        <title>Chromosome-scale genome assembly provides insights into flower coloration mechanisms of Canna indica.</title>
        <authorList>
            <person name="Li C."/>
        </authorList>
    </citation>
    <scope>NUCLEOTIDE SEQUENCE [LARGE SCALE GENOMIC DNA]</scope>
    <source>
        <tissue evidence="6">Flower</tissue>
    </source>
</reference>
<feature type="compositionally biased region" description="Basic and acidic residues" evidence="4">
    <location>
        <begin position="290"/>
        <end position="299"/>
    </location>
</feature>
<keyword evidence="2" id="KW-0934">Plastid</keyword>
<keyword evidence="3" id="KW-0809">Transit peptide</keyword>
<protein>
    <submittedName>
        <fullName evidence="6">Plastid-lipid-associated protein 3, chloroplastic</fullName>
    </submittedName>
</protein>
<proteinExistence type="predicted"/>
<comment type="subcellular location">
    <subcellularLocation>
        <location evidence="1">Plastid</location>
    </subcellularLocation>
</comment>
<name>A0AAQ3QB77_9LILI</name>
<sequence length="545" mass="58804">MAAFLAPSSLPALSSSFVPEPSHLLFSLRPRTVPVPILSSASPAGVVAFAIRRKGRHPKFPEEWKKGHNREPEPPSSPDGPDPPKEEVEQQGDAEAASAGSITDEWGEKSEPEPYFPSYPDPPKDEDEWGTEPGDVVIDTTGSVTDEWGEKSEPEPYFPSYPDPPKDEDEWGAEPGDVVVAPTGSITDEWGDKCEPEPYFPSNPDPPKDEDEWGTDPGDGAAAPAGAITDEWGEKSKPETEPTSLPDPTRDDDEWGTEPGAAAGGSAAAVTDERGEKMEPESVTPYQAESPKDDDKWGQEDYLPGNGTTPVGSDDKLGDLKRCLVDSLYGTELGARASIETRAEIFELVSQLEAANPTAAPTESPELLDGNWILLFTAFSEILPLLAVGATPLLKIKRISQTIDSKTMTIVNTATLSIPVATFSFNASASFEVRNSSRIQVQFKEGSFQPPEISSSLNLPEKVDIFGQKIDLKPVQRTLNPIQEAAASITRSISGSPPLRVAIPGNRAESWLLITYLDEDFRITRGDGGLFILAKEGSPLLDRLS</sequence>
<dbReference type="PANTHER" id="PTHR31906">
    <property type="entry name" value="PLASTID-LIPID-ASSOCIATED PROTEIN 4, CHLOROPLASTIC-RELATED"/>
    <property type="match status" value="1"/>
</dbReference>
<evidence type="ECO:0000256" key="2">
    <source>
        <dbReference type="ARBA" id="ARBA00022640"/>
    </source>
</evidence>
<dbReference type="Pfam" id="PF04755">
    <property type="entry name" value="PAP_fibrillin"/>
    <property type="match status" value="1"/>
</dbReference>
<dbReference type="Proteomes" id="UP001327560">
    <property type="component" value="Chromosome 4"/>
</dbReference>
<feature type="region of interest" description="Disordered" evidence="4">
    <location>
        <begin position="58"/>
        <end position="316"/>
    </location>
</feature>
<dbReference type="AlphaFoldDB" id="A0AAQ3QB77"/>